<sequence>MLKEGMDQWTLLLEVWVPLRGSPVEVAAAMIHSKSLWSSLLPPSLTIAKSTPFSIEQEASRPPKLNVI</sequence>
<dbReference type="EMBL" id="JAYMYQ010000003">
    <property type="protein sequence ID" value="KAK7345227.1"/>
    <property type="molecule type" value="Genomic_DNA"/>
</dbReference>
<gene>
    <name evidence="1" type="ORF">VNO77_15817</name>
</gene>
<evidence type="ECO:0000313" key="1">
    <source>
        <dbReference type="EMBL" id="KAK7345227.1"/>
    </source>
</evidence>
<reference evidence="1 2" key="1">
    <citation type="submission" date="2024-01" db="EMBL/GenBank/DDBJ databases">
        <title>The genomes of 5 underutilized Papilionoideae crops provide insights into root nodulation and disease resistanc.</title>
        <authorList>
            <person name="Jiang F."/>
        </authorList>
    </citation>
    <scope>NUCLEOTIDE SEQUENCE [LARGE SCALE GENOMIC DNA]</scope>
    <source>
        <strain evidence="1">LVBAO_FW01</strain>
        <tissue evidence="1">Leaves</tissue>
    </source>
</reference>
<dbReference type="AlphaFoldDB" id="A0AAN9QRJ4"/>
<keyword evidence="2" id="KW-1185">Reference proteome</keyword>
<dbReference type="Proteomes" id="UP001367508">
    <property type="component" value="Unassembled WGS sequence"/>
</dbReference>
<comment type="caution">
    <text evidence="1">The sequence shown here is derived from an EMBL/GenBank/DDBJ whole genome shotgun (WGS) entry which is preliminary data.</text>
</comment>
<name>A0AAN9QRJ4_CANGL</name>
<accession>A0AAN9QRJ4</accession>
<evidence type="ECO:0000313" key="2">
    <source>
        <dbReference type="Proteomes" id="UP001367508"/>
    </source>
</evidence>
<protein>
    <submittedName>
        <fullName evidence="1">Uncharacterized protein</fullName>
    </submittedName>
</protein>
<organism evidence="1 2">
    <name type="scientific">Canavalia gladiata</name>
    <name type="common">Sword bean</name>
    <name type="synonym">Dolichos gladiatus</name>
    <dbReference type="NCBI Taxonomy" id="3824"/>
    <lineage>
        <taxon>Eukaryota</taxon>
        <taxon>Viridiplantae</taxon>
        <taxon>Streptophyta</taxon>
        <taxon>Embryophyta</taxon>
        <taxon>Tracheophyta</taxon>
        <taxon>Spermatophyta</taxon>
        <taxon>Magnoliopsida</taxon>
        <taxon>eudicotyledons</taxon>
        <taxon>Gunneridae</taxon>
        <taxon>Pentapetalae</taxon>
        <taxon>rosids</taxon>
        <taxon>fabids</taxon>
        <taxon>Fabales</taxon>
        <taxon>Fabaceae</taxon>
        <taxon>Papilionoideae</taxon>
        <taxon>50 kb inversion clade</taxon>
        <taxon>NPAAA clade</taxon>
        <taxon>indigoferoid/millettioid clade</taxon>
        <taxon>Phaseoleae</taxon>
        <taxon>Canavalia</taxon>
    </lineage>
</organism>
<proteinExistence type="predicted"/>